<dbReference type="OrthoDB" id="5141958at2759"/>
<feature type="transmembrane region" description="Helical" evidence="2">
    <location>
        <begin position="232"/>
        <end position="250"/>
    </location>
</feature>
<dbReference type="AlphaFoldDB" id="A0A395RXC8"/>
<sequence length="402" mass="45426">MATDEQSPEEVSGQTAFWILMSLAAAAVFLPTTSSRMKGRQLFGGNIDLMRSIPGVCLVDGICDTIFIGMRTYEALKTDCTAQRARRALPNASVVAAKLMLSVFTVFPQTIKAFSLKGVPATQFCAFIFFYAYTTRLLIDLCGLEYDEPFTPTDDQYITLDIIVFLGLTFQQPFQLWIWHNIAQSIKFRVSENFESFYIFLHFGLTMLLMMQLIIWLLYLASRRRFDLSASIYVVPIRTIWLFMVISGHWRKLSDHEERQNKAMDWINRANRSMGSMFCALFLSSIVAKLLDLIGRLIVAQINTPEIPEGPAEVGDGEVKDNGRGEGEEAVNEKPTVKATAGWIGRLGGILDRWAVRFVFMHSNASFSITWTVFNLTTTIMYYLVYFDGTGTVNPKWTSVLG</sequence>
<evidence type="ECO:0000256" key="1">
    <source>
        <dbReference type="SAM" id="MobiDB-lite"/>
    </source>
</evidence>
<proteinExistence type="predicted"/>
<feature type="compositionally biased region" description="Basic and acidic residues" evidence="1">
    <location>
        <begin position="317"/>
        <end position="332"/>
    </location>
</feature>
<comment type="caution">
    <text evidence="3">The sequence shown here is derived from an EMBL/GenBank/DDBJ whole genome shotgun (WGS) entry which is preliminary data.</text>
</comment>
<feature type="transmembrane region" description="Helical" evidence="2">
    <location>
        <begin position="119"/>
        <end position="139"/>
    </location>
</feature>
<evidence type="ECO:0000256" key="2">
    <source>
        <dbReference type="SAM" id="Phobius"/>
    </source>
</evidence>
<dbReference type="EMBL" id="PXOG01000252">
    <property type="protein sequence ID" value="RGP64469.1"/>
    <property type="molecule type" value="Genomic_DNA"/>
</dbReference>
<feature type="region of interest" description="Disordered" evidence="1">
    <location>
        <begin position="309"/>
        <end position="332"/>
    </location>
</feature>
<feature type="transmembrane region" description="Helical" evidence="2">
    <location>
        <begin position="160"/>
        <end position="179"/>
    </location>
</feature>
<evidence type="ECO:0000313" key="3">
    <source>
        <dbReference type="EMBL" id="RGP64469.1"/>
    </source>
</evidence>
<accession>A0A395RXC8</accession>
<organism evidence="3 4">
    <name type="scientific">Fusarium longipes</name>
    <dbReference type="NCBI Taxonomy" id="694270"/>
    <lineage>
        <taxon>Eukaryota</taxon>
        <taxon>Fungi</taxon>
        <taxon>Dikarya</taxon>
        <taxon>Ascomycota</taxon>
        <taxon>Pezizomycotina</taxon>
        <taxon>Sordariomycetes</taxon>
        <taxon>Hypocreomycetidae</taxon>
        <taxon>Hypocreales</taxon>
        <taxon>Nectriaceae</taxon>
        <taxon>Fusarium</taxon>
    </lineage>
</organism>
<feature type="transmembrane region" description="Helical" evidence="2">
    <location>
        <begin position="270"/>
        <end position="291"/>
    </location>
</feature>
<feature type="transmembrane region" description="Helical" evidence="2">
    <location>
        <begin position="367"/>
        <end position="387"/>
    </location>
</feature>
<keyword evidence="2" id="KW-1133">Transmembrane helix</keyword>
<name>A0A395RXC8_9HYPO</name>
<protein>
    <submittedName>
        <fullName evidence="3">Uncharacterized protein</fullName>
    </submittedName>
</protein>
<keyword evidence="2" id="KW-0472">Membrane</keyword>
<dbReference type="Proteomes" id="UP000266234">
    <property type="component" value="Unassembled WGS sequence"/>
</dbReference>
<keyword evidence="4" id="KW-1185">Reference proteome</keyword>
<feature type="transmembrane region" description="Helical" evidence="2">
    <location>
        <begin position="199"/>
        <end position="220"/>
    </location>
</feature>
<evidence type="ECO:0000313" key="4">
    <source>
        <dbReference type="Proteomes" id="UP000266234"/>
    </source>
</evidence>
<gene>
    <name evidence="3" type="ORF">FLONG3_9527</name>
</gene>
<feature type="transmembrane region" description="Helical" evidence="2">
    <location>
        <begin position="88"/>
        <end position="107"/>
    </location>
</feature>
<reference evidence="3 4" key="1">
    <citation type="journal article" date="2018" name="PLoS Pathog.">
        <title>Evolution of structural diversity of trichothecenes, a family of toxins produced by plant pathogenic and entomopathogenic fungi.</title>
        <authorList>
            <person name="Proctor R.H."/>
            <person name="McCormick S.P."/>
            <person name="Kim H.S."/>
            <person name="Cardoza R.E."/>
            <person name="Stanley A.M."/>
            <person name="Lindo L."/>
            <person name="Kelly A."/>
            <person name="Brown D.W."/>
            <person name="Lee T."/>
            <person name="Vaughan M.M."/>
            <person name="Alexander N.J."/>
            <person name="Busman M."/>
            <person name="Gutierrez S."/>
        </authorList>
    </citation>
    <scope>NUCLEOTIDE SEQUENCE [LARGE SCALE GENOMIC DNA]</scope>
    <source>
        <strain evidence="3 4">NRRL 20695</strain>
    </source>
</reference>
<keyword evidence="2" id="KW-0812">Transmembrane</keyword>
<feature type="transmembrane region" description="Helical" evidence="2">
    <location>
        <begin position="15"/>
        <end position="33"/>
    </location>
</feature>